<dbReference type="SUPFAM" id="SSF141072">
    <property type="entry name" value="CalX-like"/>
    <property type="match status" value="3"/>
</dbReference>
<dbReference type="GO" id="GO:0004553">
    <property type="term" value="F:hydrolase activity, hydrolyzing O-glycosyl compounds"/>
    <property type="evidence" value="ECO:0007669"/>
    <property type="project" value="InterPro"/>
</dbReference>
<proteinExistence type="predicted"/>
<dbReference type="InterPro" id="IPR027828">
    <property type="entry name" value="DUF4465"/>
</dbReference>
<dbReference type="Pfam" id="PF00404">
    <property type="entry name" value="Dockerin_1"/>
    <property type="match status" value="1"/>
</dbReference>
<dbReference type="InterPro" id="IPR038081">
    <property type="entry name" value="CalX-like_sf"/>
</dbReference>
<dbReference type="Pfam" id="PF14717">
    <property type="entry name" value="DUF4465"/>
    <property type="match status" value="3"/>
</dbReference>
<name>A0A5C5ZZH0_9BACT</name>
<sequence>MLAAGPYAPAAGLEGSDAISRTDPAIVGWASRVANYTPGTNVDAVWTNANNALGPAEGEFDGIVSLGRGGSLTLTFNTPIRDGLGDDFAVFENSFSDTFLELGFVEVSSDGVNFHRFASDSRTAAPLNSFDLLDPTNLHNLAGKYRAGFGTPFDLGELRGRAGLDVTAVTHIRLVDIVGDGSVTDASGDPIYDPTPTVGSAGLDVDGVAVIHAQATGEIVVDFETLGASLGGATFDNGSSGSGGFTEQEIRLNNNYSSQFQSWAGWSVSQSTDNTTPGFTNQYGAITGIGHNNSSTYAVGFFDSSPSGALPPPTITLDPASGSRFDSFYVTNTTYATFSMRQGDGFAKKFGGATGNDPDLLQLIVTGVDATGATVGTVTVDMADYRFADNSQDFILDRWTKVDVSSLSDARSLRFSMTSTDVNGFGMLTPAYIAVDDVTLSRPAVAFDLSTPVTREDQTVTGRISRSTSDNSAAITVTLNRTGSDQASVPTTVTIPAGAPFANFTITPVNDSVPTPDRFLEITASADNLLPTTRSLTIEDDESLAVAFVNANLNVNEGSGNAVSLTLTRNDSDISQPLNVTISPSVASQLTLPSTVTFAAGAREVVVPMTVLENTQLDGPRSVTVSAIVAGRATATATIQIADNDLPSLLANPTTIQLNENFASTSRNLTISRNTTDLSQPVTVTLTNLDGGPLVVPASVIIPAGSASAVATIGVIDDAIQNSRSSYRVQANNLFFVSSIIDVQVIDNDQASIELNVQDLSGQRITSIPEGTSFRVQVRRLGTALNQPQTISLNALLGGVTSDRIVGPAEVTIPVGVNQTTATFSVTPTSGAGDALPLRITASSPGVVSVFETVQVTDPDLPVLEIAVPGDALSEADAATVIDFETLGRGLLEGEFDNDAGHDDGFVSGPITLQNEFDNSFGFDSWSGFSISRDNDTQTPGFFNQYSALPGTGADGSGTYAVAFASSPVTITRETESDPFDSITVTNTTYAALSMRDGDQFAKQFGGESGDDPDFFLLTIDGLDQNGNSIGQVEFYLADVRFADNSLDYLIDQWTTVDVSSIGQAVTLSMQLSSSDNGTFGMNTPGYFAIDDVALQPTPSNAAGASFITIVRSGTDTDEPVTITLGSDRDDVVLPPSVTMSAGGDSVDVPVRWRNDEIVNGDRSVRITAEAEGFAGVARDVTLIDDDSASLTLHVSATDLSEAEGVQTIGFEDVGEALAEDAFDNGSDQRGGFRSGSLSFANEYTPAFGSWSGWAYSNVTDTVTAGFANQFASYSGGGADGSDTFAVAGGYGESPPTIELPDSFAGASFESIAITNTTYAALSMLQGDSFAKRFGGETSADPDFFLLTIVGYDAVGDSVGSVDFYLADYRFADHSLDYVIEDWTVVDLSSLVDATRLQFRLSSSDVGNFGMNTPAFFAIDQLVVDRNVDAAASMTVHRNSSDLSGNLVVNVQVDPASRLDVPATVTIPAGSDRIRVPFAVIDDAVYQVDTTVELSVAAIGFESDSQFVSVQNDELPSVVVENGGSNLVLSEGGTASVISVRLESAPSSDLTVEIIGNQDELIFDKTSLTFTPQNWNQSQAVLVSGRPDLVVDDAMVIPIVIRAIGYTSGQAWIELADYQPSRISLIDQNGQIRLVDGSKDLTFDDYPLDEDILIRLNDLPQRLTIEPIPNARGLVGIDVAGGDDVVTVLTQGFTSIDGGSGQDTLIISPFDLADGEALDLADWLRHRIVRFETIVLGSTDPNDAAFRFKLDSLELKSWLGDSPARLVTSANQVLNLSGNWQLGLPMIEDGVVTSRLVGEGVEVSVSTQRPWQNVLNRADVNGSGDVTATDALTVINWINASSTSELPTPETTADLVGRLVDVSGDGQVTAIDALQVINYLNDTSLAGEPIALATESSSAAMAVTMLEKAERATDDDETDEMRGQPQRSSVVLPVVPFRGMERVSSTVSAEFLSGESVDIALAELGLLSDSDDDLRGRWRHLLELNS</sequence>
<reference evidence="1 2" key="1">
    <citation type="submission" date="2019-02" db="EMBL/GenBank/DDBJ databases">
        <title>Deep-cultivation of Planctomycetes and their phenomic and genomic characterization uncovers novel biology.</title>
        <authorList>
            <person name="Wiegand S."/>
            <person name="Jogler M."/>
            <person name="Boedeker C."/>
            <person name="Pinto D."/>
            <person name="Vollmers J."/>
            <person name="Rivas-Marin E."/>
            <person name="Kohn T."/>
            <person name="Peeters S.H."/>
            <person name="Heuer A."/>
            <person name="Rast P."/>
            <person name="Oberbeckmann S."/>
            <person name="Bunk B."/>
            <person name="Jeske O."/>
            <person name="Meyerdierks A."/>
            <person name="Storesund J.E."/>
            <person name="Kallscheuer N."/>
            <person name="Luecker S."/>
            <person name="Lage O.M."/>
            <person name="Pohl T."/>
            <person name="Merkel B.J."/>
            <person name="Hornburger P."/>
            <person name="Mueller R.-W."/>
            <person name="Bruemmer F."/>
            <person name="Labrenz M."/>
            <person name="Spormann A.M."/>
            <person name="Op Den Camp H."/>
            <person name="Overmann J."/>
            <person name="Amann R."/>
            <person name="Jetten M.S.M."/>
            <person name="Mascher T."/>
            <person name="Medema M.H."/>
            <person name="Devos D.P."/>
            <person name="Kaster A.-K."/>
            <person name="Ovreas L."/>
            <person name="Rohde M."/>
            <person name="Galperin M.Y."/>
            <person name="Jogler C."/>
        </authorList>
    </citation>
    <scope>NUCLEOTIDE SEQUENCE [LARGE SCALE GENOMIC DNA]</scope>
    <source>
        <strain evidence="1 2">Pla100</strain>
    </source>
</reference>
<dbReference type="SUPFAM" id="SSF63446">
    <property type="entry name" value="Type I dockerin domain"/>
    <property type="match status" value="1"/>
</dbReference>
<dbReference type="Gene3D" id="2.60.40.2030">
    <property type="match status" value="1"/>
</dbReference>
<dbReference type="GO" id="GO:0000272">
    <property type="term" value="P:polysaccharide catabolic process"/>
    <property type="evidence" value="ECO:0007669"/>
    <property type="project" value="InterPro"/>
</dbReference>
<protein>
    <submittedName>
        <fullName evidence="1">Dockerin type I repeat protein</fullName>
    </submittedName>
</protein>
<dbReference type="Proteomes" id="UP000316213">
    <property type="component" value="Unassembled WGS sequence"/>
</dbReference>
<dbReference type="CDD" id="cd14256">
    <property type="entry name" value="Dockerin_I"/>
    <property type="match status" value="1"/>
</dbReference>
<dbReference type="Gene3D" id="2.60.120.1350">
    <property type="entry name" value="Protein of unknown function DUF4465"/>
    <property type="match status" value="3"/>
</dbReference>
<organism evidence="1 2">
    <name type="scientific">Neorhodopirellula pilleata</name>
    <dbReference type="NCBI Taxonomy" id="2714738"/>
    <lineage>
        <taxon>Bacteria</taxon>
        <taxon>Pseudomonadati</taxon>
        <taxon>Planctomycetota</taxon>
        <taxon>Planctomycetia</taxon>
        <taxon>Pirellulales</taxon>
        <taxon>Pirellulaceae</taxon>
        <taxon>Neorhodopirellula</taxon>
    </lineage>
</organism>
<dbReference type="InterPro" id="IPR036439">
    <property type="entry name" value="Dockerin_dom_sf"/>
</dbReference>
<evidence type="ECO:0000313" key="1">
    <source>
        <dbReference type="EMBL" id="TWT92525.1"/>
    </source>
</evidence>
<comment type="caution">
    <text evidence="1">The sequence shown here is derived from an EMBL/GenBank/DDBJ whole genome shotgun (WGS) entry which is preliminary data.</text>
</comment>
<dbReference type="Gene3D" id="1.10.1330.10">
    <property type="entry name" value="Dockerin domain"/>
    <property type="match status" value="1"/>
</dbReference>
<evidence type="ECO:0000313" key="2">
    <source>
        <dbReference type="Proteomes" id="UP000316213"/>
    </source>
</evidence>
<accession>A0A5C5ZZH0</accession>
<dbReference type="InterPro" id="IPR002105">
    <property type="entry name" value="Dockerin_1_rpt"/>
</dbReference>
<keyword evidence="2" id="KW-1185">Reference proteome</keyword>
<dbReference type="EMBL" id="SJPM01000011">
    <property type="protein sequence ID" value="TWT92525.1"/>
    <property type="molecule type" value="Genomic_DNA"/>
</dbReference>
<gene>
    <name evidence="1" type="ORF">Pla100_45430</name>
</gene>